<dbReference type="Gene3D" id="1.20.1250.20">
    <property type="entry name" value="MFS general substrate transporter like domains"/>
    <property type="match status" value="1"/>
</dbReference>
<feature type="transmembrane region" description="Helical" evidence="7">
    <location>
        <begin position="391"/>
        <end position="409"/>
    </location>
</feature>
<evidence type="ECO:0000256" key="7">
    <source>
        <dbReference type="SAM" id="Phobius"/>
    </source>
</evidence>
<feature type="transmembrane region" description="Helical" evidence="7">
    <location>
        <begin position="84"/>
        <end position="102"/>
    </location>
</feature>
<keyword evidence="2" id="KW-0813">Transport</keyword>
<feature type="region of interest" description="Disordered" evidence="6">
    <location>
        <begin position="200"/>
        <end position="226"/>
    </location>
</feature>
<feature type="transmembrane region" description="Helical" evidence="7">
    <location>
        <begin position="322"/>
        <end position="340"/>
    </location>
</feature>
<dbReference type="PANTHER" id="PTHR43385:SF1">
    <property type="entry name" value="RIBOFLAVIN TRANSPORTER RIBJ"/>
    <property type="match status" value="1"/>
</dbReference>
<dbReference type="InterPro" id="IPR052983">
    <property type="entry name" value="MFS_Riboflavin_Transporter"/>
</dbReference>
<keyword evidence="10" id="KW-1185">Reference proteome</keyword>
<evidence type="ECO:0000256" key="3">
    <source>
        <dbReference type="ARBA" id="ARBA00022692"/>
    </source>
</evidence>
<evidence type="ECO:0000313" key="9">
    <source>
        <dbReference type="EMBL" id="RZU18405.1"/>
    </source>
</evidence>
<feature type="transmembrane region" description="Helical" evidence="7">
    <location>
        <begin position="295"/>
        <end position="316"/>
    </location>
</feature>
<dbReference type="InterPro" id="IPR020846">
    <property type="entry name" value="MFS_dom"/>
</dbReference>
<dbReference type="Proteomes" id="UP000292027">
    <property type="component" value="Unassembled WGS sequence"/>
</dbReference>
<evidence type="ECO:0000259" key="8">
    <source>
        <dbReference type="PROSITE" id="PS50850"/>
    </source>
</evidence>
<feature type="transmembrane region" description="Helical" evidence="7">
    <location>
        <begin position="48"/>
        <end position="72"/>
    </location>
</feature>
<keyword evidence="4 7" id="KW-1133">Transmembrane helix</keyword>
<evidence type="ECO:0000256" key="5">
    <source>
        <dbReference type="ARBA" id="ARBA00023136"/>
    </source>
</evidence>
<dbReference type="PANTHER" id="PTHR43385">
    <property type="entry name" value="RIBOFLAVIN TRANSPORTER RIBJ"/>
    <property type="match status" value="1"/>
</dbReference>
<evidence type="ECO:0000313" key="10">
    <source>
        <dbReference type="Proteomes" id="UP000292027"/>
    </source>
</evidence>
<dbReference type="InterPro" id="IPR011701">
    <property type="entry name" value="MFS"/>
</dbReference>
<feature type="compositionally biased region" description="Basic and acidic residues" evidence="6">
    <location>
        <begin position="201"/>
        <end position="212"/>
    </location>
</feature>
<dbReference type="EMBL" id="SHKR01000011">
    <property type="protein sequence ID" value="RZU18405.1"/>
    <property type="molecule type" value="Genomic_DNA"/>
</dbReference>
<protein>
    <submittedName>
        <fullName evidence="9">MFS family arabinose efflux permease</fullName>
    </submittedName>
</protein>
<dbReference type="Pfam" id="PF07690">
    <property type="entry name" value="MFS_1"/>
    <property type="match status" value="1"/>
</dbReference>
<gene>
    <name evidence="9" type="ORF">EV645_0597</name>
</gene>
<dbReference type="SUPFAM" id="SSF103473">
    <property type="entry name" value="MFS general substrate transporter"/>
    <property type="match status" value="1"/>
</dbReference>
<dbReference type="GO" id="GO:0022857">
    <property type="term" value="F:transmembrane transporter activity"/>
    <property type="evidence" value="ECO:0007669"/>
    <property type="project" value="InterPro"/>
</dbReference>
<accession>A0A4Q7X734</accession>
<feature type="transmembrane region" description="Helical" evidence="7">
    <location>
        <begin position="236"/>
        <end position="262"/>
    </location>
</feature>
<reference evidence="9 10" key="1">
    <citation type="journal article" date="2015" name="Stand. Genomic Sci.">
        <title>Genomic Encyclopedia of Bacterial and Archaeal Type Strains, Phase III: the genomes of soil and plant-associated and newly described type strains.</title>
        <authorList>
            <person name="Whitman W.B."/>
            <person name="Woyke T."/>
            <person name="Klenk H.P."/>
            <person name="Zhou Y."/>
            <person name="Lilburn T.G."/>
            <person name="Beck B.J."/>
            <person name="De Vos P."/>
            <person name="Vandamme P."/>
            <person name="Eisen J.A."/>
            <person name="Garrity G."/>
            <person name="Hugenholtz P."/>
            <person name="Kyrpides N.C."/>
        </authorList>
    </citation>
    <scope>NUCLEOTIDE SEQUENCE [LARGE SCALE GENOMIC DNA]</scope>
    <source>
        <strain evidence="9 10">VKM Ac-2540</strain>
    </source>
</reference>
<feature type="domain" description="Major facilitator superfamily (MFS) profile" evidence="8">
    <location>
        <begin position="14"/>
        <end position="417"/>
    </location>
</feature>
<dbReference type="InterPro" id="IPR036259">
    <property type="entry name" value="MFS_trans_sf"/>
</dbReference>
<dbReference type="AlphaFoldDB" id="A0A4Q7X734"/>
<dbReference type="RefSeq" id="WP_198681439.1">
    <property type="nucleotide sequence ID" value="NZ_SHKR01000011.1"/>
</dbReference>
<evidence type="ECO:0000256" key="6">
    <source>
        <dbReference type="SAM" id="MobiDB-lite"/>
    </source>
</evidence>
<keyword evidence="5 7" id="KW-0472">Membrane</keyword>
<feature type="transmembrane region" description="Helical" evidence="7">
    <location>
        <begin position="174"/>
        <end position="194"/>
    </location>
</feature>
<feature type="transmembrane region" description="Helical" evidence="7">
    <location>
        <begin position="143"/>
        <end position="162"/>
    </location>
</feature>
<feature type="transmembrane region" description="Helical" evidence="7">
    <location>
        <begin position="16"/>
        <end position="36"/>
    </location>
</feature>
<evidence type="ECO:0000256" key="4">
    <source>
        <dbReference type="ARBA" id="ARBA00022989"/>
    </source>
</evidence>
<comment type="caution">
    <text evidence="9">The sequence shown here is derived from an EMBL/GenBank/DDBJ whole genome shotgun (WGS) entry which is preliminary data.</text>
</comment>
<keyword evidence="3 7" id="KW-0812">Transmembrane</keyword>
<dbReference type="GO" id="GO:0005886">
    <property type="term" value="C:plasma membrane"/>
    <property type="evidence" value="ECO:0007669"/>
    <property type="project" value="UniProtKB-SubCell"/>
</dbReference>
<feature type="transmembrane region" description="Helical" evidence="7">
    <location>
        <begin position="108"/>
        <end position="136"/>
    </location>
</feature>
<name>A0A4Q7X734_9ACTN</name>
<comment type="subcellular location">
    <subcellularLocation>
        <location evidence="1">Cell membrane</location>
        <topology evidence="1">Multi-pass membrane protein</topology>
    </subcellularLocation>
</comment>
<evidence type="ECO:0000256" key="2">
    <source>
        <dbReference type="ARBA" id="ARBA00022448"/>
    </source>
</evidence>
<dbReference type="PROSITE" id="PS50850">
    <property type="entry name" value="MFS"/>
    <property type="match status" value="1"/>
</dbReference>
<sequence length="425" mass="42969">MSSTVVAGAKNDRLRLMVAALAITTTVGYGVLSYAFSALLGPMTADLSISTTTAVGASTTAVLVSALMSIPVGRRLDLRGGRGLMASGSVLAAVAVFGWSQVQNVVQLYAVFAVIGVACAMVLYPPAFAVVVAVAAPAKRTNSILTITLVGGLASSIFLPLTGYLAHAHGWRNALMILAGTLAVITFPLHLLAVHPGPPRPVDRASDGRGDSAEPGAHRGARLAGSPGRVLRDPGFWVLAGAFVVHSAALAVISVHLVLYLISLGHPPARAASLAGLLGLLSVTGRLVTSVSSRWLPMATITALILSVQAVAIALLPVVGRHVAGAVGCLVLFGLGFGVSSVATPAILLDRYGAAGFGTIAGMLGTPTSIAKALGPLGGAGLADAFGYRPLVLSVAVACAVAAGALALTRRIAPSRHQELERTTM</sequence>
<proteinExistence type="predicted"/>
<evidence type="ECO:0000256" key="1">
    <source>
        <dbReference type="ARBA" id="ARBA00004651"/>
    </source>
</evidence>
<organism evidence="9 10">
    <name type="scientific">Kribbella rubisoli</name>
    <dbReference type="NCBI Taxonomy" id="3075929"/>
    <lineage>
        <taxon>Bacteria</taxon>
        <taxon>Bacillati</taxon>
        <taxon>Actinomycetota</taxon>
        <taxon>Actinomycetes</taxon>
        <taxon>Propionibacteriales</taxon>
        <taxon>Kribbellaceae</taxon>
        <taxon>Kribbella</taxon>
    </lineage>
</organism>